<comment type="caution">
    <text evidence="6">The sequence shown here is derived from an EMBL/GenBank/DDBJ whole genome shotgun (WGS) entry which is preliminary data.</text>
</comment>
<dbReference type="InterPro" id="IPR006059">
    <property type="entry name" value="SBP"/>
</dbReference>
<proteinExistence type="inferred from homology"/>
<keyword evidence="4 5" id="KW-0732">Signal</keyword>
<comment type="subcellular location">
    <subcellularLocation>
        <location evidence="1">Cell envelope</location>
    </subcellularLocation>
</comment>
<evidence type="ECO:0000313" key="7">
    <source>
        <dbReference type="Proteomes" id="UP001527882"/>
    </source>
</evidence>
<evidence type="ECO:0000313" key="6">
    <source>
        <dbReference type="EMBL" id="MCZ8515212.1"/>
    </source>
</evidence>
<reference evidence="6 7" key="1">
    <citation type="submission" date="2022-12" db="EMBL/GenBank/DDBJ databases">
        <title>Draft genome sequence of Paenibacillus sp. dW9.</title>
        <authorList>
            <person name="Choi E.-W."/>
            <person name="Kim D.-U."/>
        </authorList>
    </citation>
    <scope>NUCLEOTIDE SEQUENCE [LARGE SCALE GENOMIC DNA]</scope>
    <source>
        <strain evidence="7">dW9</strain>
    </source>
</reference>
<evidence type="ECO:0000256" key="1">
    <source>
        <dbReference type="ARBA" id="ARBA00004196"/>
    </source>
</evidence>
<accession>A0ABT4QEJ0</accession>
<name>A0ABT4QEJ0_9BACL</name>
<dbReference type="EMBL" id="JAQAGZ010000016">
    <property type="protein sequence ID" value="MCZ8515212.1"/>
    <property type="molecule type" value="Genomic_DNA"/>
</dbReference>
<feature type="chain" id="PRO_5047333775" evidence="5">
    <location>
        <begin position="22"/>
        <end position="442"/>
    </location>
</feature>
<dbReference type="Gene3D" id="3.40.190.10">
    <property type="entry name" value="Periplasmic binding protein-like II"/>
    <property type="match status" value="1"/>
</dbReference>
<gene>
    <name evidence="6" type="ORF">O9H85_22890</name>
</gene>
<evidence type="ECO:0000256" key="5">
    <source>
        <dbReference type="SAM" id="SignalP"/>
    </source>
</evidence>
<dbReference type="PROSITE" id="PS51257">
    <property type="entry name" value="PROKAR_LIPOPROTEIN"/>
    <property type="match status" value="1"/>
</dbReference>
<comment type="similarity">
    <text evidence="2">Belongs to the bacterial solute-binding protein 1 family.</text>
</comment>
<dbReference type="PANTHER" id="PTHR43649:SF31">
    <property type="entry name" value="SN-GLYCEROL-3-PHOSPHATE-BINDING PERIPLASMIC PROTEIN UGPB"/>
    <property type="match status" value="1"/>
</dbReference>
<protein>
    <submittedName>
        <fullName evidence="6">Extracellular solute-binding protein</fullName>
    </submittedName>
</protein>
<evidence type="ECO:0000256" key="2">
    <source>
        <dbReference type="ARBA" id="ARBA00008520"/>
    </source>
</evidence>
<evidence type="ECO:0000256" key="3">
    <source>
        <dbReference type="ARBA" id="ARBA00022448"/>
    </source>
</evidence>
<dbReference type="SUPFAM" id="SSF53850">
    <property type="entry name" value="Periplasmic binding protein-like II"/>
    <property type="match status" value="1"/>
</dbReference>
<dbReference type="PANTHER" id="PTHR43649">
    <property type="entry name" value="ARABINOSE-BINDING PROTEIN-RELATED"/>
    <property type="match status" value="1"/>
</dbReference>
<feature type="signal peptide" evidence="5">
    <location>
        <begin position="1"/>
        <end position="21"/>
    </location>
</feature>
<organism evidence="6 7">
    <name type="scientific">Paenibacillus gyeongsangnamensis</name>
    <dbReference type="NCBI Taxonomy" id="3388067"/>
    <lineage>
        <taxon>Bacteria</taxon>
        <taxon>Bacillati</taxon>
        <taxon>Bacillota</taxon>
        <taxon>Bacilli</taxon>
        <taxon>Bacillales</taxon>
        <taxon>Paenibacillaceae</taxon>
        <taxon>Paenibacillus</taxon>
    </lineage>
</organism>
<dbReference type="InterPro" id="IPR050490">
    <property type="entry name" value="Bact_solute-bd_prot1"/>
</dbReference>
<dbReference type="RefSeq" id="WP_269883745.1">
    <property type="nucleotide sequence ID" value="NZ_JAQAGZ010000016.1"/>
</dbReference>
<dbReference type="Pfam" id="PF13416">
    <property type="entry name" value="SBP_bac_8"/>
    <property type="match status" value="1"/>
</dbReference>
<keyword evidence="7" id="KW-1185">Reference proteome</keyword>
<evidence type="ECO:0000256" key="4">
    <source>
        <dbReference type="ARBA" id="ARBA00022729"/>
    </source>
</evidence>
<dbReference type="Proteomes" id="UP001527882">
    <property type="component" value="Unassembled WGS sequence"/>
</dbReference>
<keyword evidence="3" id="KW-0813">Transport</keyword>
<sequence>MVKTHSMSCICLILASLTLTAGCSSSGTSPKSNTTSVSNEPVTIRVYKYALGFADWEFDRYFVQEIKKKYPNITLEFVKDGTGNGPQDLLTAGNFPDIILTSNTSINKLMNLDVIEDLNAMVKKDNFDLSQIKPVVLDSLKLYSGKGELLALPFSVNMAALAYNKDIFDKFGVPYPKDLITWDEAIDLARKLTRQADGIQYIGLDVDNPDRVGGGLSLQLVDPNTKKASVNNDAWKRVMEVLRQIYSIPNFVNGNSYQYRGDSFFKQQKVAMMSEWIDNIIGPAEDLNKKGQPMNWDFVSNPNFKEQLGTGREVDIHLMMVSKTSTHKEQAFQVMKHMLSNDVQTLITRMGRVSALNNPELEKQFGAELESLKGKNIEGLFKAKPRQLHIPSEYDKDIVKAKLSKAAKDMAISGKDINTALREAEDTANQAIADEEAKKAVK</sequence>